<protein>
    <submittedName>
        <fullName evidence="1">Uncharacterized protein</fullName>
    </submittedName>
</protein>
<dbReference type="Gramene" id="C.cajan_38705.t">
    <property type="protein sequence ID" value="C.cajan_38705.t"/>
    <property type="gene ID" value="C.cajan_38705"/>
</dbReference>
<reference evidence="1" key="1">
    <citation type="journal article" date="2012" name="Nat. Biotechnol.">
        <title>Draft genome sequence of pigeonpea (Cajanus cajan), an orphan legume crop of resource-poor farmers.</title>
        <authorList>
            <person name="Varshney R.K."/>
            <person name="Chen W."/>
            <person name="Li Y."/>
            <person name="Bharti A.K."/>
            <person name="Saxena R.K."/>
            <person name="Schlueter J.A."/>
            <person name="Donoghue M.T."/>
            <person name="Azam S."/>
            <person name="Fan G."/>
            <person name="Whaley A.M."/>
            <person name="Farmer A.D."/>
            <person name="Sheridan J."/>
            <person name="Iwata A."/>
            <person name="Tuteja R."/>
            <person name="Penmetsa R.V."/>
            <person name="Wu W."/>
            <person name="Upadhyaya H.D."/>
            <person name="Yang S.P."/>
            <person name="Shah T."/>
            <person name="Saxena K.B."/>
            <person name="Michael T."/>
            <person name="McCombie W.R."/>
            <person name="Yang B."/>
            <person name="Zhang G."/>
            <person name="Yang H."/>
            <person name="Wang J."/>
            <person name="Spillane C."/>
            <person name="Cook D.R."/>
            <person name="May G.D."/>
            <person name="Xu X."/>
            <person name="Jackson S.A."/>
        </authorList>
    </citation>
    <scope>NUCLEOTIDE SEQUENCE [LARGE SCALE GENOMIC DNA]</scope>
</reference>
<gene>
    <name evidence="1" type="ORF">KK1_043696</name>
</gene>
<keyword evidence="2" id="KW-1185">Reference proteome</keyword>
<dbReference type="AlphaFoldDB" id="A0A151QYG6"/>
<sequence length="156" mass="17978">MEINDFSKFILSMGLLEVPPSICKFTWFISRSIACSALDRFLVSEDWLELAPRVKPFKLINGWLDCDGFEEFIIEMYNNLEFQGWGPYVFKEKLKALKVVVKKWSKENTGQLEGKIADFKKTIVNLDAKAEGQNLELEGVKVRAGAFGELRKWSKF</sequence>
<proteinExistence type="predicted"/>
<organism evidence="1 2">
    <name type="scientific">Cajanus cajan</name>
    <name type="common">Pigeon pea</name>
    <name type="synonym">Cajanus indicus</name>
    <dbReference type="NCBI Taxonomy" id="3821"/>
    <lineage>
        <taxon>Eukaryota</taxon>
        <taxon>Viridiplantae</taxon>
        <taxon>Streptophyta</taxon>
        <taxon>Embryophyta</taxon>
        <taxon>Tracheophyta</taxon>
        <taxon>Spermatophyta</taxon>
        <taxon>Magnoliopsida</taxon>
        <taxon>eudicotyledons</taxon>
        <taxon>Gunneridae</taxon>
        <taxon>Pentapetalae</taxon>
        <taxon>rosids</taxon>
        <taxon>fabids</taxon>
        <taxon>Fabales</taxon>
        <taxon>Fabaceae</taxon>
        <taxon>Papilionoideae</taxon>
        <taxon>50 kb inversion clade</taxon>
        <taxon>NPAAA clade</taxon>
        <taxon>indigoferoid/millettioid clade</taxon>
        <taxon>Phaseoleae</taxon>
        <taxon>Cajanus</taxon>
    </lineage>
</organism>
<dbReference type="EMBL" id="KQ484410">
    <property type="protein sequence ID" value="KYP35282.1"/>
    <property type="molecule type" value="Genomic_DNA"/>
</dbReference>
<dbReference type="Proteomes" id="UP000075243">
    <property type="component" value="Unassembled WGS sequence"/>
</dbReference>
<name>A0A151QYG6_CAJCA</name>
<evidence type="ECO:0000313" key="2">
    <source>
        <dbReference type="Proteomes" id="UP000075243"/>
    </source>
</evidence>
<accession>A0A151QYG6</accession>
<evidence type="ECO:0000313" key="1">
    <source>
        <dbReference type="EMBL" id="KYP35282.1"/>
    </source>
</evidence>